<dbReference type="AlphaFoldDB" id="A0A0F5LFW6"/>
<dbReference type="PATRIC" id="fig|361041.3.peg.3912"/>
<gene>
    <name evidence="3" type="ORF">VW35_02605</name>
</gene>
<feature type="compositionally biased region" description="Low complexity" evidence="1">
    <location>
        <begin position="52"/>
        <end position="70"/>
    </location>
</feature>
<evidence type="ECO:0000256" key="2">
    <source>
        <dbReference type="SAM" id="SignalP"/>
    </source>
</evidence>
<comment type="caution">
    <text evidence="3">The sequence shown here is derived from an EMBL/GenBank/DDBJ whole genome shotgun (WGS) entry which is preliminary data.</text>
</comment>
<organism evidence="3 4">
    <name type="scientific">Devosia soli</name>
    <dbReference type="NCBI Taxonomy" id="361041"/>
    <lineage>
        <taxon>Bacteria</taxon>
        <taxon>Pseudomonadati</taxon>
        <taxon>Pseudomonadota</taxon>
        <taxon>Alphaproteobacteria</taxon>
        <taxon>Hyphomicrobiales</taxon>
        <taxon>Devosiaceae</taxon>
        <taxon>Devosia</taxon>
    </lineage>
</organism>
<evidence type="ECO:0000256" key="1">
    <source>
        <dbReference type="SAM" id="MobiDB-lite"/>
    </source>
</evidence>
<sequence>MLRTVAAAVAMAGIFAALPVQAQTTIGGITVPAEQSAALDEYCRSLVREADPGAGDTGATAADPTNTDGTVTTGAPMAGDIDLSQITVSDCRDAGYYTTPQTGSN</sequence>
<dbReference type="RefSeq" id="WP_046141420.1">
    <property type="nucleotide sequence ID" value="NZ_LAJG01000005.1"/>
</dbReference>
<evidence type="ECO:0000313" key="4">
    <source>
        <dbReference type="Proteomes" id="UP000033514"/>
    </source>
</evidence>
<feature type="region of interest" description="Disordered" evidence="1">
    <location>
        <begin position="49"/>
        <end position="77"/>
    </location>
</feature>
<feature type="chain" id="PRO_5002491893" evidence="2">
    <location>
        <begin position="23"/>
        <end position="105"/>
    </location>
</feature>
<keyword evidence="4" id="KW-1185">Reference proteome</keyword>
<name>A0A0F5LFW6_9HYPH</name>
<feature type="signal peptide" evidence="2">
    <location>
        <begin position="1"/>
        <end position="22"/>
    </location>
</feature>
<protein>
    <submittedName>
        <fullName evidence="3">Uncharacterized protein</fullName>
    </submittedName>
</protein>
<dbReference type="Proteomes" id="UP000033514">
    <property type="component" value="Unassembled WGS sequence"/>
</dbReference>
<accession>A0A0F5LFW6</accession>
<keyword evidence="2" id="KW-0732">Signal</keyword>
<dbReference type="EMBL" id="LAJG01000005">
    <property type="protein sequence ID" value="KKB81074.1"/>
    <property type="molecule type" value="Genomic_DNA"/>
</dbReference>
<reference evidence="3 4" key="1">
    <citation type="submission" date="2015-03" db="EMBL/GenBank/DDBJ databases">
        <authorList>
            <person name="Hassan Y.I."/>
            <person name="Lepp D."/>
            <person name="Zhou T."/>
        </authorList>
    </citation>
    <scope>NUCLEOTIDE SEQUENCE [LARGE SCALE GENOMIC DNA]</scope>
    <source>
        <strain evidence="3 4">GH2-10</strain>
    </source>
</reference>
<evidence type="ECO:0000313" key="3">
    <source>
        <dbReference type="EMBL" id="KKB81074.1"/>
    </source>
</evidence>
<proteinExistence type="predicted"/>